<evidence type="ECO:0000313" key="3">
    <source>
        <dbReference type="EMBL" id="AGA88899.1"/>
    </source>
</evidence>
<dbReference type="SUPFAM" id="SSF46689">
    <property type="entry name" value="Homeodomain-like"/>
    <property type="match status" value="1"/>
</dbReference>
<dbReference type="PROSITE" id="PS50994">
    <property type="entry name" value="INTEGRASE"/>
    <property type="match status" value="1"/>
</dbReference>
<accession>L0GUB5</accession>
<dbReference type="HOGENOM" id="CLU_043663_1_0_6"/>
<feature type="domain" description="Integrase catalytic" evidence="2">
    <location>
        <begin position="137"/>
        <end position="303"/>
    </location>
</feature>
<dbReference type="PANTHER" id="PTHR46889:SF5">
    <property type="entry name" value="INTEGRASE PROTEIN"/>
    <property type="match status" value="1"/>
</dbReference>
<dbReference type="SUPFAM" id="SSF53098">
    <property type="entry name" value="Ribonuclease H-like"/>
    <property type="match status" value="1"/>
</dbReference>
<dbReference type="Gene3D" id="3.30.420.10">
    <property type="entry name" value="Ribonuclease H-like superfamily/Ribonuclease H"/>
    <property type="match status" value="1"/>
</dbReference>
<dbReference type="STRING" id="765912.Thimo_0022"/>
<dbReference type="GO" id="GO:0015074">
    <property type="term" value="P:DNA integration"/>
    <property type="evidence" value="ECO:0007669"/>
    <property type="project" value="InterPro"/>
</dbReference>
<dbReference type="Proteomes" id="UP000010816">
    <property type="component" value="Chromosome"/>
</dbReference>
<dbReference type="InterPro" id="IPR036397">
    <property type="entry name" value="RNaseH_sf"/>
</dbReference>
<evidence type="ECO:0000256" key="1">
    <source>
        <dbReference type="SAM" id="MobiDB-lite"/>
    </source>
</evidence>
<dbReference type="PATRIC" id="fig|765912.4.peg.20"/>
<dbReference type="Pfam" id="PF00665">
    <property type="entry name" value="rve"/>
    <property type="match status" value="1"/>
</dbReference>
<gene>
    <name evidence="3" type="ORF">Thimo_0022</name>
</gene>
<dbReference type="eggNOG" id="COG2801">
    <property type="taxonomic scope" value="Bacteria"/>
</dbReference>
<name>L0GUB5_9GAMM</name>
<evidence type="ECO:0000259" key="2">
    <source>
        <dbReference type="PROSITE" id="PS50994"/>
    </source>
</evidence>
<dbReference type="InterPro" id="IPR050900">
    <property type="entry name" value="Transposase_IS3/IS150/IS904"/>
</dbReference>
<protein>
    <submittedName>
        <fullName evidence="3">Transposase</fullName>
    </submittedName>
</protein>
<feature type="region of interest" description="Disordered" evidence="1">
    <location>
        <begin position="42"/>
        <end position="63"/>
    </location>
</feature>
<dbReference type="EMBL" id="CP003051">
    <property type="protein sequence ID" value="AGA88899.1"/>
    <property type="molecule type" value="Genomic_DNA"/>
</dbReference>
<reference evidence="3 4" key="1">
    <citation type="submission" date="2011-09" db="EMBL/GenBank/DDBJ databases">
        <title>Complete sequence of chromosome of Thioflavicoccus mobilis 8321.</title>
        <authorList>
            <consortium name="US DOE Joint Genome Institute"/>
            <person name="Lucas S."/>
            <person name="Han J."/>
            <person name="Lapidus A."/>
            <person name="Cheng J.-F."/>
            <person name="Goodwin L."/>
            <person name="Pitluck S."/>
            <person name="Peters L."/>
            <person name="Ovchinnikova G."/>
            <person name="Lu M."/>
            <person name="Detter J.C."/>
            <person name="Han C."/>
            <person name="Tapia R."/>
            <person name="Land M."/>
            <person name="Hauser L."/>
            <person name="Kyrpides N."/>
            <person name="Ivanova N."/>
            <person name="Pagani I."/>
            <person name="Vogl K."/>
            <person name="Liu Z."/>
            <person name="Imhoff J."/>
            <person name="Thiel V."/>
            <person name="Frigaard N.-U."/>
            <person name="Bryant D."/>
            <person name="Woyke T."/>
        </authorList>
    </citation>
    <scope>NUCLEOTIDE SEQUENCE [LARGE SCALE GENOMIC DNA]</scope>
    <source>
        <strain evidence="3 4">8321</strain>
    </source>
</reference>
<proteinExistence type="predicted"/>
<feature type="compositionally biased region" description="Basic and acidic residues" evidence="1">
    <location>
        <begin position="43"/>
        <end position="58"/>
    </location>
</feature>
<dbReference type="GO" id="GO:0003676">
    <property type="term" value="F:nucleic acid binding"/>
    <property type="evidence" value="ECO:0007669"/>
    <property type="project" value="InterPro"/>
</dbReference>
<dbReference type="InterPro" id="IPR001584">
    <property type="entry name" value="Integrase_cat-core"/>
</dbReference>
<organism evidence="3 4">
    <name type="scientific">Thioflavicoccus mobilis 8321</name>
    <dbReference type="NCBI Taxonomy" id="765912"/>
    <lineage>
        <taxon>Bacteria</taxon>
        <taxon>Pseudomonadati</taxon>
        <taxon>Pseudomonadota</taxon>
        <taxon>Gammaproteobacteria</taxon>
        <taxon>Chromatiales</taxon>
        <taxon>Chromatiaceae</taxon>
        <taxon>Thioflavicoccus</taxon>
    </lineage>
</organism>
<feature type="region of interest" description="Disordered" evidence="1">
    <location>
        <begin position="116"/>
        <end position="137"/>
    </location>
</feature>
<dbReference type="InterPro" id="IPR009057">
    <property type="entry name" value="Homeodomain-like_sf"/>
</dbReference>
<dbReference type="AlphaFoldDB" id="L0GUB5"/>
<dbReference type="NCBIfam" id="NF033516">
    <property type="entry name" value="transpos_IS3"/>
    <property type="match status" value="1"/>
</dbReference>
<dbReference type="KEGG" id="tmb:Thimo_0022"/>
<dbReference type="InterPro" id="IPR012337">
    <property type="entry name" value="RNaseH-like_sf"/>
</dbReference>
<dbReference type="PANTHER" id="PTHR46889">
    <property type="entry name" value="TRANSPOSASE INSF FOR INSERTION SEQUENCE IS3B-RELATED"/>
    <property type="match status" value="1"/>
</dbReference>
<evidence type="ECO:0000313" key="4">
    <source>
        <dbReference type="Proteomes" id="UP000010816"/>
    </source>
</evidence>
<dbReference type="InterPro" id="IPR048020">
    <property type="entry name" value="Transpos_IS3"/>
</dbReference>
<dbReference type="Pfam" id="PF13565">
    <property type="entry name" value="HTH_32"/>
    <property type="match status" value="1"/>
</dbReference>
<keyword evidence="4" id="KW-1185">Reference proteome</keyword>
<sequence length="357" mass="40691">MPEDRQMAIDLIADACAAGARQARACAVLGIDVRTLRRWQSQQRDERRLVDRRREAAADRVPANKLSREERERILAVCNAPAYQSLPPSQIVPRLADEGEYLASESTFYRVLREDGQQNRRGRAQAPRQVSKPQGFKAEGPNQVYSWDITYLAAATRGAFYRLYLVEDIFSRKIVGWEVHEDEKAAHASVLIRKTCLAEGIREAGLVLHSDNGGPMKGATMLATLQRLGVVPSFSRPSVSDDNPFSESLFRTLKYTPAYPNKPFANLAAAREWVHRFVQWYNEEHRHSNIRYVTPGQRHRGEDTAILAARKRLYEDAKRSRPERWSGETRNWTPINEVWLNPPRDQVSEGTAKKKVA</sequence>